<reference evidence="1" key="1">
    <citation type="journal article" date="2019" name="MBio">
        <title>Virus Genomes from Deep Sea Sediments Expand the Ocean Megavirome and Support Independent Origins of Viral Gigantism.</title>
        <authorList>
            <person name="Backstrom D."/>
            <person name="Yutin N."/>
            <person name="Jorgensen S.L."/>
            <person name="Dharamshi J."/>
            <person name="Homa F."/>
            <person name="Zaremba-Niedwiedzka K."/>
            <person name="Spang A."/>
            <person name="Wolf Y.I."/>
            <person name="Koonin E.V."/>
            <person name="Ettema T.J."/>
        </authorList>
    </citation>
    <scope>NUCLEOTIDE SEQUENCE</scope>
</reference>
<evidence type="ECO:0000313" key="1">
    <source>
        <dbReference type="EMBL" id="QBK86230.1"/>
    </source>
</evidence>
<dbReference type="EMBL" id="MK500334">
    <property type="protein sequence ID" value="QBK86230.1"/>
    <property type="molecule type" value="Genomic_DNA"/>
</dbReference>
<gene>
    <name evidence="1" type="ORF">LCMAC102_00240</name>
</gene>
<protein>
    <submittedName>
        <fullName evidence="1">Uncharacterized protein</fullName>
    </submittedName>
</protein>
<sequence length="160" mass="18988">MSTITTCSKCTTSFIPNKHYFKLCPTCYQDTTTITFVNPTYKKWFYSTIDHTCDSRKIRDELKYFSCKNVYKDYYLKITYSINHIDSSSSDDEDDIEYLTKVYDLHKEFKNKHLLYGNRINSGDEDARDLLERFYSIEKSNYFIVRTEVGKKSTLVVLDD</sequence>
<proteinExistence type="predicted"/>
<name>A0A481YTA6_9VIRU</name>
<organism evidence="1">
    <name type="scientific">Marseillevirus LCMAC102</name>
    <dbReference type="NCBI Taxonomy" id="2506603"/>
    <lineage>
        <taxon>Viruses</taxon>
        <taxon>Varidnaviria</taxon>
        <taxon>Bamfordvirae</taxon>
        <taxon>Nucleocytoviricota</taxon>
        <taxon>Megaviricetes</taxon>
        <taxon>Pimascovirales</taxon>
        <taxon>Pimascovirales incertae sedis</taxon>
        <taxon>Marseilleviridae</taxon>
    </lineage>
</organism>
<accession>A0A481YTA6</accession>